<organism evidence="1 2">
    <name type="scientific">Plectus sambesii</name>
    <dbReference type="NCBI Taxonomy" id="2011161"/>
    <lineage>
        <taxon>Eukaryota</taxon>
        <taxon>Metazoa</taxon>
        <taxon>Ecdysozoa</taxon>
        <taxon>Nematoda</taxon>
        <taxon>Chromadorea</taxon>
        <taxon>Plectida</taxon>
        <taxon>Plectina</taxon>
        <taxon>Plectoidea</taxon>
        <taxon>Plectidae</taxon>
        <taxon>Plectus</taxon>
    </lineage>
</organism>
<dbReference type="AlphaFoldDB" id="A0A914V960"/>
<name>A0A914V960_9BILA</name>
<accession>A0A914V960</accession>
<dbReference type="Proteomes" id="UP000887566">
    <property type="component" value="Unplaced"/>
</dbReference>
<evidence type="ECO:0000313" key="1">
    <source>
        <dbReference type="Proteomes" id="UP000887566"/>
    </source>
</evidence>
<dbReference type="WBParaSite" id="PSAMB.scaffold1680size28764.g14300.t1">
    <property type="protein sequence ID" value="PSAMB.scaffold1680size28764.g14300.t1"/>
    <property type="gene ID" value="PSAMB.scaffold1680size28764.g14300"/>
</dbReference>
<sequence>MPNGKVIGREHNHDVEPEKIGARKRRQAFKIQVEEQPHANIGVLVASARDRKTVVRNAMPCIDQMERKEFRPAPRIESLEDIDMTLERSKMAIRGPAGDLEVNFLLHDSGGNDPNRLLIFGTTNSVASLGQSRKIHADGTFKITLMPFKQVYVLHFEESDKLFPGAFVLLSGKTKLIYGHMFQVMQTFCQYEATKVITDFEFQAMQSFGDTLSADVEGCFFHFAQAIMKAAHRFDTFSQVRSVTAEEATLRDAARTCVSAACRHPIRIRRFGADDEKTWVVPMCNPTRPALGKFPPAIWSVHTRTLVDEDRTNNKVEGWHLKINSFMDSCHLSFYVFLDELNKFFRAEEDRRREDQRMATKRAAPIANGEVFPPNHNIYRLRFAALQILCQNYQN</sequence>
<evidence type="ECO:0000313" key="2">
    <source>
        <dbReference type="WBParaSite" id="PSAMB.scaffold1680size28764.g14300.t1"/>
    </source>
</evidence>
<protein>
    <submittedName>
        <fullName evidence="2">MULE transposase domain-containing protein</fullName>
    </submittedName>
</protein>
<proteinExistence type="predicted"/>
<reference evidence="2" key="1">
    <citation type="submission" date="2022-11" db="UniProtKB">
        <authorList>
            <consortium name="WormBaseParasite"/>
        </authorList>
    </citation>
    <scope>IDENTIFICATION</scope>
</reference>
<keyword evidence="1" id="KW-1185">Reference proteome</keyword>